<name>A0A923NHK3_WEICO</name>
<proteinExistence type="predicted"/>
<protein>
    <submittedName>
        <fullName evidence="2">Conjugal transfer protein</fullName>
    </submittedName>
</protein>
<dbReference type="Proteomes" id="UP000650485">
    <property type="component" value="Unassembled WGS sequence"/>
</dbReference>
<feature type="coiled-coil region" evidence="1">
    <location>
        <begin position="170"/>
        <end position="197"/>
    </location>
</feature>
<organism evidence="2 3">
    <name type="scientific">Weissella confusa</name>
    <name type="common">Lactobacillus confusus</name>
    <dbReference type="NCBI Taxonomy" id="1583"/>
    <lineage>
        <taxon>Bacteria</taxon>
        <taxon>Bacillati</taxon>
        <taxon>Bacillota</taxon>
        <taxon>Bacilli</taxon>
        <taxon>Lactobacillales</taxon>
        <taxon>Lactobacillaceae</taxon>
        <taxon>Weissella</taxon>
    </lineage>
</organism>
<accession>A0A923NHK3</accession>
<comment type="caution">
    <text evidence="2">The sequence shown here is derived from an EMBL/GenBank/DDBJ whole genome shotgun (WGS) entry which is preliminary data.</text>
</comment>
<sequence>MVSIKRDKSKQNKGLEWDYQAPKINSGKETIDEMSLITGMYGNYQVLKTGQLAGILSVSGINLDLLSEAEQQDVFADYGAFLMSTLGAGVNDSLQFIELTVPVNMTAYINGLKHKYFELEQLDNPTESEKFKTQLVASYLDHFTTIQNNKNMTTKQHLVVVKVAIKDKKLSSLKVAVEQLDEKMAQVQRDLENALTDFDVVAKPLSSIEVQGVLKNLINYNG</sequence>
<gene>
    <name evidence="2" type="ORF">H7R52_18925</name>
</gene>
<evidence type="ECO:0000313" key="2">
    <source>
        <dbReference type="EMBL" id="MBC6499815.1"/>
    </source>
</evidence>
<dbReference type="NCBIfam" id="NF041427">
    <property type="entry name" value="TrsD"/>
    <property type="match status" value="1"/>
</dbReference>
<reference evidence="2" key="1">
    <citation type="submission" date="2020-08" db="EMBL/GenBank/DDBJ databases">
        <title>Complete genome sequence of Weissella confusa strain FS54 provides insights into metabolic potential.</title>
        <authorList>
            <person name="Fhoula I."/>
            <person name="Najjari A."/>
            <person name="Lekired A."/>
            <person name="Bessrour-Aouam N."/>
            <person name="Jaballah S."/>
            <person name="Klibi N."/>
            <person name="Ouzari H.-I."/>
        </authorList>
    </citation>
    <scope>NUCLEOTIDE SEQUENCE</scope>
    <source>
        <strain evidence="2">FS54</strain>
    </source>
</reference>
<evidence type="ECO:0000256" key="1">
    <source>
        <dbReference type="SAM" id="Coils"/>
    </source>
</evidence>
<keyword evidence="1" id="KW-0175">Coiled coil</keyword>
<dbReference type="AlphaFoldDB" id="A0A923NHK3"/>
<evidence type="ECO:0000313" key="3">
    <source>
        <dbReference type="Proteomes" id="UP000650485"/>
    </source>
</evidence>
<dbReference type="EMBL" id="JACSZT010000023">
    <property type="protein sequence ID" value="MBC6499815.1"/>
    <property type="molecule type" value="Genomic_DNA"/>
</dbReference>